<dbReference type="Gene3D" id="3.90.550.10">
    <property type="entry name" value="Spore Coat Polysaccharide Biosynthesis Protein SpsA, Chain A"/>
    <property type="match status" value="1"/>
</dbReference>
<feature type="transmembrane region" description="Helical" evidence="7">
    <location>
        <begin position="347"/>
        <end position="367"/>
    </location>
</feature>
<comment type="subcellular location">
    <subcellularLocation>
        <location evidence="1">Membrane</location>
        <topology evidence="1">Multi-pass membrane protein</topology>
    </subcellularLocation>
</comment>
<feature type="transmembrane region" description="Helical" evidence="7">
    <location>
        <begin position="17"/>
        <end position="42"/>
    </location>
</feature>
<dbReference type="Pfam" id="PF13641">
    <property type="entry name" value="Glyco_tranf_2_3"/>
    <property type="match status" value="1"/>
</dbReference>
<evidence type="ECO:0000256" key="1">
    <source>
        <dbReference type="ARBA" id="ARBA00004141"/>
    </source>
</evidence>
<keyword evidence="6 7" id="KW-0472">Membrane</keyword>
<comment type="caution">
    <text evidence="8">The sequence shown here is derived from an EMBL/GenBank/DDBJ whole genome shotgun (WGS) entry which is preliminary data.</text>
</comment>
<keyword evidence="3 8" id="KW-0808">Transferase</keyword>
<sequence>MAGLSPWDWFVLVEYELLLFAAVFFLIGALDELAVDILYVWLRLTGRIATPRLAEEESLSAPLSGRAAVLIPTWQEARVIGATISYALNAWPHRELTIYVGCYRNDPETIATVAAIAEKNARLELVVVPRDGPTCKADCLNHLYDALRRDEAKSGEPVRMVVLHDAEDMVDPAALALMDRALEEAEFVQLPVLALPQRGSALIAGHYCDEFAEAHGKTMPVRDVLQAGIPGAGVGCAIARPMLDLLARDNALAGEKARPFATNSLTEDYELGLRISSFGGRATFLRVRHASGSLVATRSYFPDRLDQSVRQKTRWTHGIALQSWDRLGWHGGPVKLWMQLRDRRGPLAALLLAIAYILVAMHAAGWVAERTGIGDTAAFSPFLAALLWFNFAFFVWRAIMRCIFTTREFGRVEGLWAIARIPISNIIAIMAGRRAVIGYLKSLGGEAPRWDKTEHLAHPMMTRQGV</sequence>
<dbReference type="SUPFAM" id="SSF53448">
    <property type="entry name" value="Nucleotide-diphospho-sugar transferases"/>
    <property type="match status" value="1"/>
</dbReference>
<proteinExistence type="predicted"/>
<name>A0A844ZBU3_9SPHN</name>
<evidence type="ECO:0000256" key="2">
    <source>
        <dbReference type="ARBA" id="ARBA00022676"/>
    </source>
</evidence>
<dbReference type="EMBL" id="WTYW01000001">
    <property type="protein sequence ID" value="MXO84603.1"/>
    <property type="molecule type" value="Genomic_DNA"/>
</dbReference>
<protein>
    <submittedName>
        <fullName evidence="8">Glycosyl transferase family protein</fullName>
    </submittedName>
</protein>
<dbReference type="NCBIfam" id="NF011307">
    <property type="entry name" value="PRK14716.1-5"/>
    <property type="match status" value="1"/>
</dbReference>
<gene>
    <name evidence="8" type="ORF">GRI38_00965</name>
</gene>
<reference evidence="8 9" key="1">
    <citation type="submission" date="2019-12" db="EMBL/GenBank/DDBJ databases">
        <title>Genomic-based taxomic classification of the family Erythrobacteraceae.</title>
        <authorList>
            <person name="Xu L."/>
        </authorList>
    </citation>
    <scope>NUCLEOTIDE SEQUENCE [LARGE SCALE GENOMIC DNA]</scope>
    <source>
        <strain evidence="8 9">MCCC 1A09962</strain>
    </source>
</reference>
<dbReference type="InterPro" id="IPR050321">
    <property type="entry name" value="Glycosyltr_2/OpgH_subfam"/>
</dbReference>
<keyword evidence="5 7" id="KW-1133">Transmembrane helix</keyword>
<keyword evidence="9" id="KW-1185">Reference proteome</keyword>
<organism evidence="8 9">
    <name type="scientific">Parapontixanthobacter aurantiacus</name>
    <dbReference type="NCBI Taxonomy" id="1463599"/>
    <lineage>
        <taxon>Bacteria</taxon>
        <taxon>Pseudomonadati</taxon>
        <taxon>Pseudomonadota</taxon>
        <taxon>Alphaproteobacteria</taxon>
        <taxon>Sphingomonadales</taxon>
        <taxon>Erythrobacteraceae</taxon>
        <taxon>Parapontixanthobacter</taxon>
    </lineage>
</organism>
<dbReference type="OrthoDB" id="5294733at2"/>
<keyword evidence="4 7" id="KW-0812">Transmembrane</keyword>
<dbReference type="AlphaFoldDB" id="A0A844ZBU3"/>
<feature type="transmembrane region" description="Helical" evidence="7">
    <location>
        <begin position="379"/>
        <end position="399"/>
    </location>
</feature>
<dbReference type="GO" id="GO:0016757">
    <property type="term" value="F:glycosyltransferase activity"/>
    <property type="evidence" value="ECO:0007669"/>
    <property type="project" value="UniProtKB-KW"/>
</dbReference>
<evidence type="ECO:0000313" key="8">
    <source>
        <dbReference type="EMBL" id="MXO84603.1"/>
    </source>
</evidence>
<evidence type="ECO:0000313" key="9">
    <source>
        <dbReference type="Proteomes" id="UP000433104"/>
    </source>
</evidence>
<evidence type="ECO:0000256" key="3">
    <source>
        <dbReference type="ARBA" id="ARBA00022679"/>
    </source>
</evidence>
<evidence type="ECO:0000256" key="6">
    <source>
        <dbReference type="ARBA" id="ARBA00023136"/>
    </source>
</evidence>
<dbReference type="GO" id="GO:0016020">
    <property type="term" value="C:membrane"/>
    <property type="evidence" value="ECO:0007669"/>
    <property type="project" value="UniProtKB-SubCell"/>
</dbReference>
<accession>A0A844ZBU3</accession>
<dbReference type="InterPro" id="IPR029044">
    <property type="entry name" value="Nucleotide-diphossugar_trans"/>
</dbReference>
<dbReference type="PANTHER" id="PTHR43867:SF2">
    <property type="entry name" value="CELLULOSE SYNTHASE CATALYTIC SUBUNIT A [UDP-FORMING]"/>
    <property type="match status" value="1"/>
</dbReference>
<evidence type="ECO:0000256" key="5">
    <source>
        <dbReference type="ARBA" id="ARBA00022989"/>
    </source>
</evidence>
<keyword evidence="2" id="KW-0328">Glycosyltransferase</keyword>
<evidence type="ECO:0000256" key="7">
    <source>
        <dbReference type="SAM" id="Phobius"/>
    </source>
</evidence>
<dbReference type="Proteomes" id="UP000433104">
    <property type="component" value="Unassembled WGS sequence"/>
</dbReference>
<evidence type="ECO:0000256" key="4">
    <source>
        <dbReference type="ARBA" id="ARBA00022692"/>
    </source>
</evidence>
<dbReference type="PANTHER" id="PTHR43867">
    <property type="entry name" value="CELLULOSE SYNTHASE CATALYTIC SUBUNIT A [UDP-FORMING]"/>
    <property type="match status" value="1"/>
</dbReference>